<accession>A0A077R6S9</accession>
<dbReference type="AlphaFoldDB" id="A0A077R6S9"/>
<feature type="region of interest" description="Disordered" evidence="1">
    <location>
        <begin position="127"/>
        <end position="149"/>
    </location>
</feature>
<evidence type="ECO:0000313" key="2">
    <source>
        <dbReference type="EMBL" id="CDI54672.1"/>
    </source>
</evidence>
<dbReference type="EMBL" id="HG529624">
    <property type="protein sequence ID" value="CDI54672.1"/>
    <property type="molecule type" value="Genomic_DNA"/>
</dbReference>
<protein>
    <submittedName>
        <fullName evidence="2">Uncharacterized protein</fullName>
    </submittedName>
</protein>
<sequence length="203" mass="21747">MVGVETFAQMLGSPPNCLQIQSLLDQVNDSKISTNSIVPEKKAYLDVLYHNYRTLGLSFQYEAVLPCTDASKAAPSNLQLSAIDIYSAHGDESWSDCPALPLQIDAIRSPARAEPIKATIAHNSTGKDLVSDLGEPQRKGGGAGGRSGPAAWMEWSFQLRSMASNEAKDTKILIELAGAAARGADRWNAERAGACQWAVITIS</sequence>
<evidence type="ECO:0000256" key="1">
    <source>
        <dbReference type="SAM" id="MobiDB-lite"/>
    </source>
</evidence>
<proteinExistence type="predicted"/>
<reference evidence="2" key="1">
    <citation type="journal article" date="2014" name="Genome Biol. Evol.">
        <title>Gene Loss Rather Than Gene Gain Is Associated with a Host Jump from Monocots to Dicots in the Smut Fungus Melanopsichium pennsylvanicum.</title>
        <authorList>
            <person name="Sharma R."/>
            <person name="Mishra B."/>
            <person name="Runge F."/>
            <person name="Thines M."/>
        </authorList>
    </citation>
    <scope>NUCLEOTIDE SEQUENCE</scope>
    <source>
        <strain evidence="2">4</strain>
    </source>
</reference>
<name>A0A077R6S9_9BASI</name>
<organism evidence="2">
    <name type="scientific">Melanopsichium pennsylvanicum 4</name>
    <dbReference type="NCBI Taxonomy" id="1398559"/>
    <lineage>
        <taxon>Eukaryota</taxon>
        <taxon>Fungi</taxon>
        <taxon>Dikarya</taxon>
        <taxon>Basidiomycota</taxon>
        <taxon>Ustilaginomycotina</taxon>
        <taxon>Ustilaginomycetes</taxon>
        <taxon>Ustilaginales</taxon>
        <taxon>Ustilaginaceae</taxon>
        <taxon>Melanopsichium</taxon>
    </lineage>
</organism>